<organism evidence="1 2">
    <name type="scientific">Cytobacillus horneckiae</name>
    <dbReference type="NCBI Taxonomy" id="549687"/>
    <lineage>
        <taxon>Bacteria</taxon>
        <taxon>Bacillati</taxon>
        <taxon>Bacillota</taxon>
        <taxon>Bacilli</taxon>
        <taxon>Bacillales</taxon>
        <taxon>Bacillaceae</taxon>
        <taxon>Cytobacillus</taxon>
    </lineage>
</organism>
<sequence>MKNHQIPMRFEKPAFGKMMVANINIYMKRVLIIFPLEEHKQNIFVNDSQYVSMATHSVNTPYKMEMWRLL</sequence>
<dbReference type="EMBL" id="PISD01000013">
    <property type="protein sequence ID" value="PKG29606.1"/>
    <property type="molecule type" value="Genomic_DNA"/>
</dbReference>
<reference evidence="1 2" key="1">
    <citation type="journal article" date="2010" name="Int. J. Syst. Evol. Microbiol.">
        <title>Bacillus horneckiae sp. nov., isolated from a spacecraft-assembly clean room.</title>
        <authorList>
            <person name="Vaishampayan P."/>
            <person name="Probst A."/>
            <person name="Krishnamurthi S."/>
            <person name="Ghosh S."/>
            <person name="Osman S."/>
            <person name="McDowall A."/>
            <person name="Ruckmani A."/>
            <person name="Mayilraj S."/>
            <person name="Venkateswaran K."/>
        </authorList>
    </citation>
    <scope>NUCLEOTIDE SEQUENCE [LARGE SCALE GENOMIC DNA]</scope>
    <source>
        <strain evidence="2">1PO1SC</strain>
    </source>
</reference>
<accession>A0A2N0ZJG3</accession>
<gene>
    <name evidence="1" type="ORF">CWS20_06970</name>
</gene>
<dbReference type="Proteomes" id="UP000233343">
    <property type="component" value="Unassembled WGS sequence"/>
</dbReference>
<keyword evidence="2" id="KW-1185">Reference proteome</keyword>
<evidence type="ECO:0000313" key="2">
    <source>
        <dbReference type="Proteomes" id="UP000233343"/>
    </source>
</evidence>
<name>A0A2N0ZJG3_9BACI</name>
<protein>
    <submittedName>
        <fullName evidence="1">Uncharacterized protein</fullName>
    </submittedName>
</protein>
<proteinExistence type="predicted"/>
<evidence type="ECO:0000313" key="1">
    <source>
        <dbReference type="EMBL" id="PKG29606.1"/>
    </source>
</evidence>
<dbReference type="AlphaFoldDB" id="A0A2N0ZJG3"/>
<comment type="caution">
    <text evidence="1">The sequence shown here is derived from an EMBL/GenBank/DDBJ whole genome shotgun (WGS) entry which is preliminary data.</text>
</comment>